<feature type="region of interest" description="Disordered" evidence="2">
    <location>
        <begin position="241"/>
        <end position="262"/>
    </location>
</feature>
<keyword evidence="4" id="KW-1185">Reference proteome</keyword>
<dbReference type="EMBL" id="JAGTXO010000043">
    <property type="protein sequence ID" value="KAG8459208.1"/>
    <property type="molecule type" value="Genomic_DNA"/>
</dbReference>
<feature type="coiled-coil region" evidence="1">
    <location>
        <begin position="127"/>
        <end position="222"/>
    </location>
</feature>
<evidence type="ECO:0000313" key="3">
    <source>
        <dbReference type="EMBL" id="KAG8459208.1"/>
    </source>
</evidence>
<comment type="caution">
    <text evidence="3">The sequence shown here is derived from an EMBL/GenBank/DDBJ whole genome shotgun (WGS) entry which is preliminary data.</text>
</comment>
<organism evidence="3 4">
    <name type="scientific">Diacronema lutheri</name>
    <name type="common">Unicellular marine alga</name>
    <name type="synonym">Monochrysis lutheri</name>
    <dbReference type="NCBI Taxonomy" id="2081491"/>
    <lineage>
        <taxon>Eukaryota</taxon>
        <taxon>Haptista</taxon>
        <taxon>Haptophyta</taxon>
        <taxon>Pavlovophyceae</taxon>
        <taxon>Pavlovales</taxon>
        <taxon>Pavlovaceae</taxon>
        <taxon>Diacronema</taxon>
    </lineage>
</organism>
<gene>
    <name evidence="3" type="ORF">KFE25_005719</name>
</gene>
<accession>A0A8J5X9H3</accession>
<evidence type="ECO:0000313" key="4">
    <source>
        <dbReference type="Proteomes" id="UP000751190"/>
    </source>
</evidence>
<keyword evidence="1" id="KW-0175">Coiled coil</keyword>
<sequence>MSKPVSRSLLSIGPIDETDIGARLLAARHARMRVENDREALRNRIAALKLAQSHAAAVTAQNHARNDELLKGRAEATQVRAQLSELREASLPSNPRFRSMVSASRVEQRDAIKQARAERLAERRAGARAVHAERSATERARAELEEERARAVRSAHERVLADRERSARSRVASLEGRRRDARLALDRLRAQTVWDQGGEAQLAEARERKALAREEADLLVRLARTHEAAIEASMQLDKLAAPRGTRAPERQEPLGGALRPMAQASARQCELLELADGANEPARLR</sequence>
<dbReference type="Proteomes" id="UP000751190">
    <property type="component" value="Unassembled WGS sequence"/>
</dbReference>
<protein>
    <submittedName>
        <fullName evidence="3">Uncharacterized protein</fullName>
    </submittedName>
</protein>
<dbReference type="AlphaFoldDB" id="A0A8J5X9H3"/>
<feature type="coiled-coil region" evidence="1">
    <location>
        <begin position="24"/>
        <end position="51"/>
    </location>
</feature>
<proteinExistence type="predicted"/>
<evidence type="ECO:0000256" key="1">
    <source>
        <dbReference type="SAM" id="Coils"/>
    </source>
</evidence>
<reference evidence="3" key="1">
    <citation type="submission" date="2021-05" db="EMBL/GenBank/DDBJ databases">
        <title>The genome of the haptophyte Pavlova lutheri (Diacronema luteri, Pavlovales) - a model for lipid biosynthesis in eukaryotic algae.</title>
        <authorList>
            <person name="Hulatt C.J."/>
            <person name="Posewitz M.C."/>
        </authorList>
    </citation>
    <scope>NUCLEOTIDE SEQUENCE</scope>
    <source>
        <strain evidence="3">NIVA-4/92</strain>
    </source>
</reference>
<evidence type="ECO:0000256" key="2">
    <source>
        <dbReference type="SAM" id="MobiDB-lite"/>
    </source>
</evidence>
<name>A0A8J5X9H3_DIALT</name>